<accession>A0AA36I8R6</accession>
<name>A0AA36I8R6_9DINO</name>
<dbReference type="EMBL" id="CAUJNA010000995">
    <property type="protein sequence ID" value="CAJ1383196.1"/>
    <property type="molecule type" value="Genomic_DNA"/>
</dbReference>
<proteinExistence type="predicted"/>
<evidence type="ECO:0000313" key="2">
    <source>
        <dbReference type="Proteomes" id="UP001178507"/>
    </source>
</evidence>
<sequence>MAVLVLDRRHLLAARPDRLEARPAELPRAVNLQVACQAGKLNGVRGNHEEDEVHTPRPGRLVCADTPEKSRIRVKDTTGLIKGKEQKLNADASEFVPGLPGSGFEFFASIQDILAMYPSKLWIPPILPVPGVEDTPVLDWLDLPPAENAWEMSTDAATLPAWPLSPSDQPSPKVSESEASVARTLNLARCLLDFLLQPAMLQTSHILEVIERRLQIPGTGPWSQKDLESLLFSQADLMQLDTRLAALLQRLPPEALAMLPAHTTFLGWEPNDTGAWRFKAPPELRRLVRRKSETESKSVASLSLSPACIRHHRFTLDRLLRFKRSGIACIQGLDATQSELAASIVGKGYGQCCAKGADGEANTIIWDRRVWTLVGSKECGSAVAVDLSHAGQSMRVVCLRPTLKHCAECSPCCGSHCFYDLLQASRVVVCADLSRVGGTSSAGLVPGLATFQSAMFEILGYEIEVPASGEQRRDLWHPSGVFFRGVEPVAALSGHTEGYLATMSDGEVQANFPHGQSMLMTEFCWN</sequence>
<evidence type="ECO:0000313" key="1">
    <source>
        <dbReference type="EMBL" id="CAJ1383196.1"/>
    </source>
</evidence>
<comment type="caution">
    <text evidence="1">The sequence shown here is derived from an EMBL/GenBank/DDBJ whole genome shotgun (WGS) entry which is preliminary data.</text>
</comment>
<dbReference type="AlphaFoldDB" id="A0AA36I8R6"/>
<dbReference type="Proteomes" id="UP001178507">
    <property type="component" value="Unassembled WGS sequence"/>
</dbReference>
<keyword evidence="2" id="KW-1185">Reference proteome</keyword>
<protein>
    <submittedName>
        <fullName evidence="1">Uncharacterized protein</fullName>
    </submittedName>
</protein>
<reference evidence="1" key="1">
    <citation type="submission" date="2023-08" db="EMBL/GenBank/DDBJ databases">
        <authorList>
            <person name="Chen Y."/>
            <person name="Shah S."/>
            <person name="Dougan E. K."/>
            <person name="Thang M."/>
            <person name="Chan C."/>
        </authorList>
    </citation>
    <scope>NUCLEOTIDE SEQUENCE</scope>
</reference>
<gene>
    <name evidence="1" type="ORF">EVOR1521_LOCUS10376</name>
</gene>
<organism evidence="1 2">
    <name type="scientific">Effrenium voratum</name>
    <dbReference type="NCBI Taxonomy" id="2562239"/>
    <lineage>
        <taxon>Eukaryota</taxon>
        <taxon>Sar</taxon>
        <taxon>Alveolata</taxon>
        <taxon>Dinophyceae</taxon>
        <taxon>Suessiales</taxon>
        <taxon>Symbiodiniaceae</taxon>
        <taxon>Effrenium</taxon>
    </lineage>
</organism>